<feature type="compositionally biased region" description="Basic and acidic residues" evidence="2">
    <location>
        <begin position="272"/>
        <end position="286"/>
    </location>
</feature>
<feature type="compositionally biased region" description="Basic and acidic residues" evidence="2">
    <location>
        <begin position="653"/>
        <end position="665"/>
    </location>
</feature>
<keyword evidence="4" id="KW-1185">Reference proteome</keyword>
<keyword evidence="1" id="KW-0175">Coiled coil</keyword>
<evidence type="ECO:0000313" key="3">
    <source>
        <dbReference type="EMBL" id="TKA79122.1"/>
    </source>
</evidence>
<evidence type="ECO:0000256" key="2">
    <source>
        <dbReference type="SAM" id="MobiDB-lite"/>
    </source>
</evidence>
<dbReference type="STRING" id="329884.A0A4U0XNY3"/>
<feature type="region of interest" description="Disordered" evidence="2">
    <location>
        <begin position="563"/>
        <end position="584"/>
    </location>
</feature>
<organism evidence="3 4">
    <name type="scientific">Friedmanniomyces simplex</name>
    <dbReference type="NCBI Taxonomy" id="329884"/>
    <lineage>
        <taxon>Eukaryota</taxon>
        <taxon>Fungi</taxon>
        <taxon>Dikarya</taxon>
        <taxon>Ascomycota</taxon>
        <taxon>Pezizomycotina</taxon>
        <taxon>Dothideomycetes</taxon>
        <taxon>Dothideomycetidae</taxon>
        <taxon>Mycosphaerellales</taxon>
        <taxon>Teratosphaeriaceae</taxon>
        <taxon>Friedmanniomyces</taxon>
    </lineage>
</organism>
<dbReference type="OrthoDB" id="3644453at2759"/>
<feature type="coiled-coil region" evidence="1">
    <location>
        <begin position="435"/>
        <end position="462"/>
    </location>
</feature>
<feature type="region of interest" description="Disordered" evidence="2">
    <location>
        <begin position="21"/>
        <end position="40"/>
    </location>
</feature>
<feature type="region of interest" description="Disordered" evidence="2">
    <location>
        <begin position="188"/>
        <end position="209"/>
    </location>
</feature>
<feature type="region of interest" description="Disordered" evidence="2">
    <location>
        <begin position="69"/>
        <end position="102"/>
    </location>
</feature>
<feature type="region of interest" description="Disordered" evidence="2">
    <location>
        <begin position="268"/>
        <end position="319"/>
    </location>
</feature>
<name>A0A4U0XNY3_9PEZI</name>
<sequence>MDEWTFQHELYKLKERVANMTARHLPSSPQSQPSSLKSGGLEFTVQVDDLKQHIARLEQVLGIAHSCTPQPSQPYAMPRDRSPLAQTAPIPQSGNDSPRSRGHSFLPLYHGLRCEIDGISSRFLDVERTVFELEDKMERFDPDRFTPLGSEASTDDGVGLHPALHETPAPPSLPYSAYVQDTRGIECRNGSATSSATPNAGSASPSTTKQVAEGLLRAKLDASHVTLDILRKFSARMDSIQPLKKKEQSVVCAIVKLHRRLAADHSWNAPSLKDDSQTEELHEASGSRRTSVAASELDAPESFQPRSEELPAPSPSHVQAAGVAFRDQEISRLEELLSEAQEAATLGEQQACHDRQASDALHERYEFCAKENDYLRDIHLQRDAEVCKLREEAAQREVHLQQLNDYLHTRDEQRERYSESYRQVLERSREKSAIIHSAECRVEKLQQMLQECQRNKDNDIDQIMQGREEEVGRLQQFCEQKDAIAHSQEEIIVRGARLMEQRDEEIEALTRKVRALQGDNASEKKHRQLMSKLLEERDAELRGQSLASRAQWVTDDIRRNRHGGTVVDADEGDERPTPTPRSVEVQNDLGSHAAAEHHPANRKNMAGRHSLPVDCTVWPPLPAPVAANRMQSLADLRSAARSEQLQRVVRHKSMQELGKRKEHQAYVETEVEESGGEFGGEAA</sequence>
<feature type="region of interest" description="Disordered" evidence="2">
    <location>
        <begin position="653"/>
        <end position="683"/>
    </location>
</feature>
<comment type="caution">
    <text evidence="3">The sequence shown here is derived from an EMBL/GenBank/DDBJ whole genome shotgun (WGS) entry which is preliminary data.</text>
</comment>
<protein>
    <submittedName>
        <fullName evidence="3">Uncharacterized protein</fullName>
    </submittedName>
</protein>
<feature type="compositionally biased region" description="Low complexity" evidence="2">
    <location>
        <begin position="26"/>
        <end position="35"/>
    </location>
</feature>
<evidence type="ECO:0000313" key="4">
    <source>
        <dbReference type="Proteomes" id="UP000309340"/>
    </source>
</evidence>
<feature type="coiled-coil region" evidence="1">
    <location>
        <begin position="323"/>
        <end position="350"/>
    </location>
</feature>
<dbReference type="Proteomes" id="UP000309340">
    <property type="component" value="Unassembled WGS sequence"/>
</dbReference>
<dbReference type="EMBL" id="NAJQ01000097">
    <property type="protein sequence ID" value="TKA79122.1"/>
    <property type="molecule type" value="Genomic_DNA"/>
</dbReference>
<evidence type="ECO:0000256" key="1">
    <source>
        <dbReference type="SAM" id="Coils"/>
    </source>
</evidence>
<accession>A0A4U0XNY3</accession>
<dbReference type="AlphaFoldDB" id="A0A4U0XNY3"/>
<feature type="compositionally biased region" description="Polar residues" evidence="2">
    <location>
        <begin position="190"/>
        <end position="209"/>
    </location>
</feature>
<gene>
    <name evidence="3" type="ORF">B0A55_02424</name>
</gene>
<reference evidence="3 4" key="1">
    <citation type="submission" date="2017-03" db="EMBL/GenBank/DDBJ databases">
        <title>Genomes of endolithic fungi from Antarctica.</title>
        <authorList>
            <person name="Coleine C."/>
            <person name="Masonjones S."/>
            <person name="Stajich J.E."/>
        </authorList>
    </citation>
    <scope>NUCLEOTIDE SEQUENCE [LARGE SCALE GENOMIC DNA]</scope>
    <source>
        <strain evidence="3 4">CCFEE 5184</strain>
    </source>
</reference>
<proteinExistence type="predicted"/>